<protein>
    <submittedName>
        <fullName evidence="1">Uncharacterized protein</fullName>
    </submittedName>
</protein>
<reference evidence="1 2" key="1">
    <citation type="journal article" date="2015" name="Sci. Rep.">
        <title>The power of single molecule real-time sequencing technology in the de novo assembly of a eukaryotic genome.</title>
        <authorList>
            <person name="Sakai H."/>
            <person name="Naito K."/>
            <person name="Ogiso-Tanaka E."/>
            <person name="Takahashi Y."/>
            <person name="Iseki K."/>
            <person name="Muto C."/>
            <person name="Satou K."/>
            <person name="Teruya K."/>
            <person name="Shiroma A."/>
            <person name="Shimoji M."/>
            <person name="Hirano T."/>
            <person name="Itoh T."/>
            <person name="Kaga A."/>
            <person name="Tomooka N."/>
        </authorList>
    </citation>
    <scope>NUCLEOTIDE SEQUENCE [LARGE SCALE GENOMIC DNA]</scope>
    <source>
        <strain evidence="2">cv. Shumari</strain>
    </source>
</reference>
<evidence type="ECO:0000313" key="2">
    <source>
        <dbReference type="Proteomes" id="UP000291084"/>
    </source>
</evidence>
<dbReference type="AlphaFoldDB" id="A0A0S3T5Z6"/>
<name>A0A0S3T5Z6_PHAAN</name>
<accession>A0A0S3T5Z6</accession>
<organism evidence="1 2">
    <name type="scientific">Vigna angularis var. angularis</name>
    <dbReference type="NCBI Taxonomy" id="157739"/>
    <lineage>
        <taxon>Eukaryota</taxon>
        <taxon>Viridiplantae</taxon>
        <taxon>Streptophyta</taxon>
        <taxon>Embryophyta</taxon>
        <taxon>Tracheophyta</taxon>
        <taxon>Spermatophyta</taxon>
        <taxon>Magnoliopsida</taxon>
        <taxon>eudicotyledons</taxon>
        <taxon>Gunneridae</taxon>
        <taxon>Pentapetalae</taxon>
        <taxon>rosids</taxon>
        <taxon>fabids</taxon>
        <taxon>Fabales</taxon>
        <taxon>Fabaceae</taxon>
        <taxon>Papilionoideae</taxon>
        <taxon>50 kb inversion clade</taxon>
        <taxon>NPAAA clade</taxon>
        <taxon>indigoferoid/millettioid clade</taxon>
        <taxon>Phaseoleae</taxon>
        <taxon>Vigna</taxon>
    </lineage>
</organism>
<evidence type="ECO:0000313" key="1">
    <source>
        <dbReference type="EMBL" id="BAU00650.1"/>
    </source>
</evidence>
<keyword evidence="2" id="KW-1185">Reference proteome</keyword>
<proteinExistence type="predicted"/>
<dbReference type="Proteomes" id="UP000291084">
    <property type="component" value="Chromosome 10"/>
</dbReference>
<gene>
    <name evidence="1" type="primary">Vigan.10G226100</name>
    <name evidence="1" type="ORF">VIGAN_10226100</name>
</gene>
<dbReference type="EMBL" id="AP015043">
    <property type="protein sequence ID" value="BAU00650.1"/>
    <property type="molecule type" value="Genomic_DNA"/>
</dbReference>
<sequence length="73" mass="8446">MSKTLPILKYMACFYRYYINLLKSSQLPCVQTIRSFTLSSVTLSFFYNKPAEVFFFGITGNHSRGTYIIPNSE</sequence>